<name>A0ABR9TC76_9SPHI</name>
<dbReference type="Pfam" id="PF04397">
    <property type="entry name" value="LytTR"/>
    <property type="match status" value="1"/>
</dbReference>
<dbReference type="SMART" id="SM00448">
    <property type="entry name" value="REC"/>
    <property type="match status" value="1"/>
</dbReference>
<dbReference type="Pfam" id="PF00072">
    <property type="entry name" value="Response_reg"/>
    <property type="match status" value="1"/>
</dbReference>
<dbReference type="RefSeq" id="WP_196941126.1">
    <property type="nucleotide sequence ID" value="NZ_MU158693.1"/>
</dbReference>
<feature type="domain" description="Response regulatory" evidence="2">
    <location>
        <begin position="8"/>
        <end position="119"/>
    </location>
</feature>
<dbReference type="PROSITE" id="PS50110">
    <property type="entry name" value="RESPONSE_REGULATORY"/>
    <property type="match status" value="1"/>
</dbReference>
<accession>A0ABR9TC76</accession>
<feature type="modified residue" description="4-aspartylphosphate" evidence="1">
    <location>
        <position position="59"/>
    </location>
</feature>
<dbReference type="InterPro" id="IPR011006">
    <property type="entry name" value="CheY-like_superfamily"/>
</dbReference>
<sequence length="242" mass="27443">MNKKNTIRCVILDDESAAIDVLKTRILEHANVEIVLATTSAFEALAVLTTEKIDLIFLDVHMPEIDGITFKSKIPPDIAVIFCSADDKIGSNMFDIEAVDYLNKPVLQPRFDSAMERYDRKCNPNSTRVRVDSVDDVISLQVKKGAYKMCYEVEIDYVLSTNREVRVYLGDEIIPTSRPIIWFLEVLSPHRFIQISQSGIVARNRIRGIQGQYLQLRGNHEELKVSNTFKPAVLAHVFGKDT</sequence>
<evidence type="ECO:0000256" key="1">
    <source>
        <dbReference type="PROSITE-ProRule" id="PRU00169"/>
    </source>
</evidence>
<dbReference type="PANTHER" id="PTHR45526:SF1">
    <property type="entry name" value="TRANSCRIPTIONAL REGULATORY PROTEIN DCUR-RELATED"/>
    <property type="match status" value="1"/>
</dbReference>
<dbReference type="Proteomes" id="UP000618319">
    <property type="component" value="Unassembled WGS sequence"/>
</dbReference>
<dbReference type="Gene3D" id="2.40.50.1020">
    <property type="entry name" value="LytTr DNA-binding domain"/>
    <property type="match status" value="1"/>
</dbReference>
<reference evidence="3 4" key="1">
    <citation type="submission" date="2018-02" db="EMBL/GenBank/DDBJ databases">
        <title>Sphingobacterium KA21.</title>
        <authorList>
            <person name="Vasarhelyi B.M."/>
            <person name="Deshmukh S."/>
            <person name="Balint B."/>
            <person name="Kukolya J."/>
        </authorList>
    </citation>
    <scope>NUCLEOTIDE SEQUENCE [LARGE SCALE GENOMIC DNA]</scope>
    <source>
        <strain evidence="3 4">Ka21</strain>
    </source>
</reference>
<dbReference type="Gene3D" id="3.40.50.2300">
    <property type="match status" value="1"/>
</dbReference>
<evidence type="ECO:0000313" key="3">
    <source>
        <dbReference type="EMBL" id="MBE8722972.1"/>
    </source>
</evidence>
<evidence type="ECO:0000313" key="4">
    <source>
        <dbReference type="Proteomes" id="UP000618319"/>
    </source>
</evidence>
<proteinExistence type="predicted"/>
<protein>
    <recommendedName>
        <fullName evidence="2">Response regulatory domain-containing protein</fullName>
    </recommendedName>
</protein>
<organism evidence="3 4">
    <name type="scientific">Sphingobacterium pedocola</name>
    <dbReference type="NCBI Taxonomy" id="2082722"/>
    <lineage>
        <taxon>Bacteria</taxon>
        <taxon>Pseudomonadati</taxon>
        <taxon>Bacteroidota</taxon>
        <taxon>Sphingobacteriia</taxon>
        <taxon>Sphingobacteriales</taxon>
        <taxon>Sphingobacteriaceae</taxon>
        <taxon>Sphingobacterium</taxon>
    </lineage>
</organism>
<dbReference type="InterPro" id="IPR001789">
    <property type="entry name" value="Sig_transdc_resp-reg_receiver"/>
</dbReference>
<dbReference type="EMBL" id="PSKQ01000026">
    <property type="protein sequence ID" value="MBE8722972.1"/>
    <property type="molecule type" value="Genomic_DNA"/>
</dbReference>
<keyword evidence="4" id="KW-1185">Reference proteome</keyword>
<dbReference type="InterPro" id="IPR051271">
    <property type="entry name" value="2C-system_Tx_regulators"/>
</dbReference>
<dbReference type="PANTHER" id="PTHR45526">
    <property type="entry name" value="TRANSCRIPTIONAL REGULATORY PROTEIN DPIA"/>
    <property type="match status" value="1"/>
</dbReference>
<dbReference type="SMART" id="SM00850">
    <property type="entry name" value="LytTR"/>
    <property type="match status" value="1"/>
</dbReference>
<dbReference type="InterPro" id="IPR007492">
    <property type="entry name" value="LytTR_DNA-bd_dom"/>
</dbReference>
<gene>
    <name evidence="3" type="ORF">C4F40_19815</name>
</gene>
<keyword evidence="1" id="KW-0597">Phosphoprotein</keyword>
<dbReference type="SUPFAM" id="SSF52172">
    <property type="entry name" value="CheY-like"/>
    <property type="match status" value="1"/>
</dbReference>
<comment type="caution">
    <text evidence="3">The sequence shown here is derived from an EMBL/GenBank/DDBJ whole genome shotgun (WGS) entry which is preliminary data.</text>
</comment>
<evidence type="ECO:0000259" key="2">
    <source>
        <dbReference type="PROSITE" id="PS50110"/>
    </source>
</evidence>